<dbReference type="SMART" id="SM00454">
    <property type="entry name" value="SAM"/>
    <property type="match status" value="1"/>
</dbReference>
<evidence type="ECO:0000256" key="1">
    <source>
        <dbReference type="ARBA" id="ARBA00004496"/>
    </source>
</evidence>
<dbReference type="SUPFAM" id="SSF47769">
    <property type="entry name" value="SAM/Pointed domain"/>
    <property type="match status" value="1"/>
</dbReference>
<comment type="subcellular location">
    <subcellularLocation>
        <location evidence="1">Cytoplasm</location>
    </subcellularLocation>
</comment>
<feature type="region of interest" description="Disordered" evidence="5">
    <location>
        <begin position="473"/>
        <end position="521"/>
    </location>
</feature>
<dbReference type="InterPro" id="IPR013761">
    <property type="entry name" value="SAM/pointed_sf"/>
</dbReference>
<feature type="region of interest" description="Disordered" evidence="5">
    <location>
        <begin position="408"/>
        <end position="428"/>
    </location>
</feature>
<dbReference type="InterPro" id="IPR001660">
    <property type="entry name" value="SAM"/>
</dbReference>
<evidence type="ECO:0000256" key="5">
    <source>
        <dbReference type="SAM" id="MobiDB-lite"/>
    </source>
</evidence>
<proteinExistence type="inferred from homology"/>
<dbReference type="InterPro" id="IPR050897">
    <property type="entry name" value="SMAUG/VTS1_RNA-bind"/>
</dbReference>
<protein>
    <recommendedName>
        <fullName evidence="6">SAM domain-containing protein</fullName>
    </recommendedName>
</protein>
<feature type="region of interest" description="Disordered" evidence="5">
    <location>
        <begin position="282"/>
        <end position="326"/>
    </location>
</feature>
<dbReference type="InterPro" id="IPR037093">
    <property type="entry name" value="PHAT_dom_sf"/>
</dbReference>
<comment type="caution">
    <text evidence="7">The sequence shown here is derived from an EMBL/GenBank/DDBJ whole genome shotgun (WGS) entry which is preliminary data.</text>
</comment>
<feature type="compositionally biased region" description="Low complexity" evidence="5">
    <location>
        <begin position="509"/>
        <end position="519"/>
    </location>
</feature>
<keyword evidence="3" id="KW-0963">Cytoplasm</keyword>
<feature type="compositionally biased region" description="Polar residues" evidence="5">
    <location>
        <begin position="411"/>
        <end position="425"/>
    </location>
</feature>
<evidence type="ECO:0000259" key="6">
    <source>
        <dbReference type="SMART" id="SM00454"/>
    </source>
</evidence>
<feature type="domain" description="SAM" evidence="6">
    <location>
        <begin position="95"/>
        <end position="158"/>
    </location>
</feature>
<sequence>MQQRHPVARFNGTNPNQMSAAAVVAAPCTSLHRWNSWSSDVLRSGLATKTMTAPVTTYLRHPAQNPAYPSQPKHFGGTRHQNHIATESPVMQKPQLSPTMQDVASWLKSLRLHKYTEMLQSMSYEEMLSLDEECLLERGVTTGARRKLVQCINKLRDRVPVLRSFVDEKGEPLLDIAIVIAEVRTILSTPMKPYDCGYQQQGFGAAMTDLDEKNLPGHIICLLERIHERRCRQRKNIEGLVNLLEVYERIMKHHAFTESQKRRVVGWRTAVITMINQQQPDLLATRKRVSKDGMSRNGYRNRRPQDGTRRQQKTLTIPPPPPTSGDVLEDAKANVFYWSQVSKIAEAQSQIAGPDGPELRRKCSLEIQIARNQMAHILEIRAEEHRRLQKRRQQEQFQLVFGSPAPYRRWSNGSSQQDNNGVENSWSDHKQSSFSLSSLSSALPSSLRHNDIFTCFPPPQHFSFSDWNNALSNTPQAPSSASSTSSGSFPSFSDRSGSPPQVLSPPAESTHSPSPSMSSNDFDENTDLIVYDFDEHNFDDAVCNDISLGFFNRPATSSYSIPIGTGRKLKPLTRQESQSLWTVAAN</sequence>
<dbReference type="GO" id="GO:0000289">
    <property type="term" value="P:nuclear-transcribed mRNA poly(A) tail shortening"/>
    <property type="evidence" value="ECO:0007669"/>
    <property type="project" value="TreeGrafter"/>
</dbReference>
<evidence type="ECO:0000256" key="4">
    <source>
        <dbReference type="ARBA" id="ARBA00022884"/>
    </source>
</evidence>
<organism evidence="7 8">
    <name type="scientific">Steinernema hermaphroditum</name>
    <dbReference type="NCBI Taxonomy" id="289476"/>
    <lineage>
        <taxon>Eukaryota</taxon>
        <taxon>Metazoa</taxon>
        <taxon>Ecdysozoa</taxon>
        <taxon>Nematoda</taxon>
        <taxon>Chromadorea</taxon>
        <taxon>Rhabditida</taxon>
        <taxon>Tylenchina</taxon>
        <taxon>Panagrolaimomorpha</taxon>
        <taxon>Strongyloidoidea</taxon>
        <taxon>Steinernematidae</taxon>
        <taxon>Steinernema</taxon>
    </lineage>
</organism>
<dbReference type="Gene3D" id="1.25.40.170">
    <property type="entry name" value="Smaug, PHAT domain"/>
    <property type="match status" value="1"/>
</dbReference>
<dbReference type="PANTHER" id="PTHR12515">
    <property type="entry name" value="STERILE ALPHA MOTIF DOMAIN CONTAINING PROTEIN 4-RELATED"/>
    <property type="match status" value="1"/>
</dbReference>
<gene>
    <name evidence="7" type="ORF">QR680_006103</name>
</gene>
<keyword evidence="8" id="KW-1185">Reference proteome</keyword>
<dbReference type="GO" id="GO:0030371">
    <property type="term" value="F:translation repressor activity"/>
    <property type="evidence" value="ECO:0007669"/>
    <property type="project" value="InterPro"/>
</dbReference>
<reference evidence="7" key="1">
    <citation type="submission" date="2023-06" db="EMBL/GenBank/DDBJ databases">
        <title>Genomic analysis of the entomopathogenic nematode Steinernema hermaphroditum.</title>
        <authorList>
            <person name="Schwarz E.M."/>
            <person name="Heppert J.K."/>
            <person name="Baniya A."/>
            <person name="Schwartz H.T."/>
            <person name="Tan C.-H."/>
            <person name="Antoshechkin I."/>
            <person name="Sternberg P.W."/>
            <person name="Goodrich-Blair H."/>
            <person name="Dillman A.R."/>
        </authorList>
    </citation>
    <scope>NUCLEOTIDE SEQUENCE</scope>
    <source>
        <strain evidence="7">PS9179</strain>
        <tissue evidence="7">Whole animal</tissue>
    </source>
</reference>
<dbReference type="GO" id="GO:0000932">
    <property type="term" value="C:P-body"/>
    <property type="evidence" value="ECO:0007669"/>
    <property type="project" value="TreeGrafter"/>
</dbReference>
<evidence type="ECO:0000256" key="2">
    <source>
        <dbReference type="ARBA" id="ARBA00008232"/>
    </source>
</evidence>
<accession>A0AA39LVZ4</accession>
<name>A0AA39LVZ4_9BILA</name>
<evidence type="ECO:0000313" key="7">
    <source>
        <dbReference type="EMBL" id="KAK0412231.1"/>
    </source>
</evidence>
<evidence type="ECO:0000313" key="8">
    <source>
        <dbReference type="Proteomes" id="UP001175271"/>
    </source>
</evidence>
<evidence type="ECO:0000256" key="3">
    <source>
        <dbReference type="ARBA" id="ARBA00022490"/>
    </source>
</evidence>
<feature type="compositionally biased region" description="Low complexity" evidence="5">
    <location>
        <begin position="473"/>
        <end position="500"/>
    </location>
</feature>
<comment type="similarity">
    <text evidence="2">Belongs to the SMAUG family.</text>
</comment>
<dbReference type="AlphaFoldDB" id="A0AA39LVZ4"/>
<dbReference type="Gene3D" id="1.10.150.50">
    <property type="entry name" value="Transcription Factor, Ets-1"/>
    <property type="match status" value="1"/>
</dbReference>
<dbReference type="Proteomes" id="UP001175271">
    <property type="component" value="Unassembled WGS sequence"/>
</dbReference>
<dbReference type="GO" id="GO:0003729">
    <property type="term" value="F:mRNA binding"/>
    <property type="evidence" value="ECO:0007669"/>
    <property type="project" value="TreeGrafter"/>
</dbReference>
<dbReference type="PANTHER" id="PTHR12515:SF5">
    <property type="entry name" value="PROTEIN SMAUG"/>
    <property type="match status" value="1"/>
</dbReference>
<dbReference type="Pfam" id="PF00536">
    <property type="entry name" value="SAM_1"/>
    <property type="match status" value="1"/>
</dbReference>
<keyword evidence="4" id="KW-0694">RNA-binding</keyword>
<dbReference type="EMBL" id="JAUCMV010000003">
    <property type="protein sequence ID" value="KAK0412231.1"/>
    <property type="molecule type" value="Genomic_DNA"/>
</dbReference>